<dbReference type="EMBL" id="CP001124">
    <property type="protein sequence ID" value="ACH38344.1"/>
    <property type="molecule type" value="Genomic_DNA"/>
</dbReference>
<sequence>MDNLWAPWRVEYLTQPPATECIFCAQGNDRELLILRRTRLSRVMLNRYPYSNGHLLISLNRHSADLGELTADELLELMREVALCRDILARSSGAQGFNIGINLGKAAGAGVEDHLHLHVVPRWYGDSNFMTVVADVRVIPEALLATYDRLLPFFQAAVEG</sequence>
<dbReference type="eggNOG" id="COG0537">
    <property type="taxonomic scope" value="Bacteria"/>
</dbReference>
<feature type="binding site" evidence="3">
    <location>
        <position position="118"/>
    </location>
    <ligand>
        <name>substrate</name>
    </ligand>
</feature>
<dbReference type="GO" id="GO:0016787">
    <property type="term" value="F:hydrolase activity"/>
    <property type="evidence" value="ECO:0007669"/>
    <property type="project" value="UniProtKB-KW"/>
</dbReference>
<reference evidence="6 7" key="2">
    <citation type="journal article" date="2010" name="BMC Genomics">
        <title>The genome of Geobacter bemidjiensis, exemplar for the subsurface clade of Geobacter species that predominate in Fe(III)-reducing subsurface environments.</title>
        <authorList>
            <person name="Aklujkar M."/>
            <person name="Young N.D."/>
            <person name="Holmes D."/>
            <person name="Chavan M."/>
            <person name="Risso C."/>
            <person name="Kiss H.E."/>
            <person name="Han C.S."/>
            <person name="Land M.L."/>
            <person name="Lovley D.R."/>
        </authorList>
    </citation>
    <scope>NUCLEOTIDE SEQUENCE [LARGE SCALE GENOMIC DNA]</scope>
    <source>
        <strain evidence="7">ATCC BAA-1014 / DSM 16622 / JCM 12645 / Bem</strain>
    </source>
</reference>
<dbReference type="STRING" id="404380.Gbem_1325"/>
<dbReference type="KEGG" id="gbm:Gbem_1325"/>
<dbReference type="InterPro" id="IPR036265">
    <property type="entry name" value="HIT-like_sf"/>
</dbReference>
<feature type="binding site" evidence="3">
    <location>
        <position position="46"/>
    </location>
    <ligand>
        <name>substrate</name>
    </ligand>
</feature>
<evidence type="ECO:0000256" key="2">
    <source>
        <dbReference type="PIRSR" id="PIRSR639383-1"/>
    </source>
</evidence>
<dbReference type="PANTHER" id="PTHR42997">
    <property type="entry name" value="HIT FAMILY HYDROLASE"/>
    <property type="match status" value="1"/>
</dbReference>
<dbReference type="CDD" id="cd01275">
    <property type="entry name" value="FHIT"/>
    <property type="match status" value="1"/>
</dbReference>
<dbReference type="InterPro" id="IPR039383">
    <property type="entry name" value="FHIT"/>
</dbReference>
<name>B5EI80_CITBB</name>
<reference evidence="6 7" key="1">
    <citation type="submission" date="2008-07" db="EMBL/GenBank/DDBJ databases">
        <title>Complete sequence of Geobacter bemidjiensis BEM.</title>
        <authorList>
            <consortium name="US DOE Joint Genome Institute"/>
            <person name="Lucas S."/>
            <person name="Copeland A."/>
            <person name="Lapidus A."/>
            <person name="Glavina del Rio T."/>
            <person name="Dalin E."/>
            <person name="Tice H."/>
            <person name="Bruce D."/>
            <person name="Goodwin L."/>
            <person name="Pitluck S."/>
            <person name="Kiss H."/>
            <person name="Brettin T."/>
            <person name="Detter J.C."/>
            <person name="Han C."/>
            <person name="Kuske C.R."/>
            <person name="Schmutz J."/>
            <person name="Larimer F."/>
            <person name="Land M."/>
            <person name="Hauser L."/>
            <person name="Kyrpides N."/>
            <person name="Lykidis A."/>
            <person name="Lovley D."/>
            <person name="Richardson P."/>
        </authorList>
    </citation>
    <scope>NUCLEOTIDE SEQUENCE [LARGE SCALE GENOMIC DNA]</scope>
    <source>
        <strain evidence="7">ATCC BAA-1014 / DSM 16622 / JCM 12645 / Bem</strain>
    </source>
</reference>
<proteinExistence type="predicted"/>
<feature type="short sequence motif" description="Histidine triad motif" evidence="4">
    <location>
        <begin position="114"/>
        <end position="118"/>
    </location>
</feature>
<evidence type="ECO:0000256" key="3">
    <source>
        <dbReference type="PIRSR" id="PIRSR639383-2"/>
    </source>
</evidence>
<evidence type="ECO:0000313" key="7">
    <source>
        <dbReference type="Proteomes" id="UP000008825"/>
    </source>
</evidence>
<feature type="domain" description="HIT" evidence="5">
    <location>
        <begin position="22"/>
        <end position="129"/>
    </location>
</feature>
<dbReference type="PANTHER" id="PTHR42997:SF1">
    <property type="entry name" value="AP-4-A PHOSPHORYLASE"/>
    <property type="match status" value="1"/>
</dbReference>
<accession>B5EI80</accession>
<keyword evidence="6" id="KW-0378">Hydrolase</keyword>
<evidence type="ECO:0000256" key="4">
    <source>
        <dbReference type="PROSITE-ProRule" id="PRU00464"/>
    </source>
</evidence>
<dbReference type="Proteomes" id="UP000008825">
    <property type="component" value="Chromosome"/>
</dbReference>
<dbReference type="InterPro" id="IPR011146">
    <property type="entry name" value="HIT-like"/>
</dbReference>
<keyword evidence="1" id="KW-0547">Nucleotide-binding</keyword>
<dbReference type="GO" id="GO:0000166">
    <property type="term" value="F:nucleotide binding"/>
    <property type="evidence" value="ECO:0007669"/>
    <property type="project" value="UniProtKB-KW"/>
</dbReference>
<dbReference type="PROSITE" id="PS51084">
    <property type="entry name" value="HIT_2"/>
    <property type="match status" value="1"/>
</dbReference>
<feature type="binding site" evidence="3">
    <location>
        <begin position="108"/>
        <end position="111"/>
    </location>
    <ligand>
        <name>substrate</name>
    </ligand>
</feature>
<evidence type="ECO:0000256" key="1">
    <source>
        <dbReference type="ARBA" id="ARBA00022741"/>
    </source>
</evidence>
<evidence type="ECO:0000313" key="6">
    <source>
        <dbReference type="EMBL" id="ACH38344.1"/>
    </source>
</evidence>
<dbReference type="OrthoDB" id="9784774at2"/>
<keyword evidence="7" id="KW-1185">Reference proteome</keyword>
<feature type="active site" description="Tele-AMP-histidine intermediate" evidence="2">
    <location>
        <position position="116"/>
    </location>
</feature>
<dbReference type="SUPFAM" id="SSF54197">
    <property type="entry name" value="HIT-like"/>
    <property type="match status" value="1"/>
</dbReference>
<dbReference type="HOGENOM" id="CLU_056776_1_2_7"/>
<organism evidence="6 7">
    <name type="scientific">Citrifermentans bemidjiense (strain ATCC BAA-1014 / DSM 16622 / JCM 12645 / Bem)</name>
    <name type="common">Geobacter bemidjiensis</name>
    <dbReference type="NCBI Taxonomy" id="404380"/>
    <lineage>
        <taxon>Bacteria</taxon>
        <taxon>Pseudomonadati</taxon>
        <taxon>Thermodesulfobacteriota</taxon>
        <taxon>Desulfuromonadia</taxon>
        <taxon>Geobacterales</taxon>
        <taxon>Geobacteraceae</taxon>
        <taxon>Citrifermentans</taxon>
    </lineage>
</organism>
<dbReference type="Gene3D" id="3.30.428.10">
    <property type="entry name" value="HIT-like"/>
    <property type="match status" value="1"/>
</dbReference>
<evidence type="ECO:0000259" key="5">
    <source>
        <dbReference type="PROSITE" id="PS51084"/>
    </source>
</evidence>
<dbReference type="RefSeq" id="WP_012529755.1">
    <property type="nucleotide sequence ID" value="NC_011146.1"/>
</dbReference>
<dbReference type="AlphaFoldDB" id="B5EI80"/>
<gene>
    <name evidence="6" type="ordered locus">Gbem_1325</name>
</gene>
<dbReference type="Pfam" id="PF01230">
    <property type="entry name" value="HIT"/>
    <property type="match status" value="1"/>
</dbReference>
<dbReference type="InterPro" id="IPR052908">
    <property type="entry name" value="AP-4-A_phosphorylase"/>
</dbReference>
<protein>
    <submittedName>
        <fullName evidence="6">Bis-adenosyl-polyphosphate hydrolase, FHIT domain-containing</fullName>
    </submittedName>
</protein>